<dbReference type="Pfam" id="PF13609">
    <property type="entry name" value="Porin_4"/>
    <property type="match status" value="1"/>
</dbReference>
<keyword evidence="14" id="KW-1185">Reference proteome</keyword>
<dbReference type="GO" id="GO:0006811">
    <property type="term" value="P:monoatomic ion transport"/>
    <property type="evidence" value="ECO:0007669"/>
    <property type="project" value="UniProtKB-KW"/>
</dbReference>
<keyword evidence="3" id="KW-0813">Transport</keyword>
<feature type="signal peptide" evidence="11">
    <location>
        <begin position="1"/>
        <end position="20"/>
    </location>
</feature>
<dbReference type="CDD" id="cd00342">
    <property type="entry name" value="gram_neg_porins"/>
    <property type="match status" value="1"/>
</dbReference>
<dbReference type="RefSeq" id="WP_087649763.1">
    <property type="nucleotide sequence ID" value="NZ_FCON02000223.1"/>
</dbReference>
<dbReference type="InterPro" id="IPR033900">
    <property type="entry name" value="Gram_neg_porin_domain"/>
</dbReference>
<dbReference type="SUPFAM" id="SSF56935">
    <property type="entry name" value="Porins"/>
    <property type="match status" value="1"/>
</dbReference>
<dbReference type="InterPro" id="IPR050298">
    <property type="entry name" value="Gram-neg_bact_OMP"/>
</dbReference>
<dbReference type="Gene3D" id="2.40.160.10">
    <property type="entry name" value="Porin"/>
    <property type="match status" value="1"/>
</dbReference>
<keyword evidence="5" id="KW-0812">Transmembrane</keyword>
<evidence type="ECO:0000256" key="3">
    <source>
        <dbReference type="ARBA" id="ARBA00022448"/>
    </source>
</evidence>
<keyword evidence="7" id="KW-0406">Ion transport</keyword>
<evidence type="ECO:0000313" key="14">
    <source>
        <dbReference type="Proteomes" id="UP000054770"/>
    </source>
</evidence>
<evidence type="ECO:0000256" key="9">
    <source>
        <dbReference type="ARBA" id="ARBA00023136"/>
    </source>
</evidence>
<evidence type="ECO:0000313" key="13">
    <source>
        <dbReference type="EMBL" id="SAL86309.1"/>
    </source>
</evidence>
<dbReference type="InterPro" id="IPR023614">
    <property type="entry name" value="Porin_dom_sf"/>
</dbReference>
<protein>
    <submittedName>
        <fullName evidence="13">Porin</fullName>
    </submittedName>
</protein>
<keyword evidence="10" id="KW-0998">Cell outer membrane</keyword>
<keyword evidence="6 11" id="KW-0732">Signal</keyword>
<dbReference type="GO" id="GO:0046930">
    <property type="term" value="C:pore complex"/>
    <property type="evidence" value="ECO:0007669"/>
    <property type="project" value="UniProtKB-KW"/>
</dbReference>
<comment type="subcellular location">
    <subcellularLocation>
        <location evidence="1">Cell outer membrane</location>
        <topology evidence="1">Multi-pass membrane protein</topology>
    </subcellularLocation>
</comment>
<dbReference type="AlphaFoldDB" id="A0A158KZY1"/>
<evidence type="ECO:0000256" key="7">
    <source>
        <dbReference type="ARBA" id="ARBA00023065"/>
    </source>
</evidence>
<gene>
    <name evidence="13" type="ORF">AWB68_07984</name>
</gene>
<keyword evidence="8" id="KW-0626">Porin</keyword>
<sequence>MKLKWFMAATVATLGSTAYAQSSVTLYGVLDSGLLYQSTSAASFNPAGKDLGRVYMLKDGGIYSSLWGMKGTEDIGGGYLVNFRLQGAFSSTNGTLRLSDTPGMVALFNQVASVGMSGPFGSINVGRQFAPMAYALAETDVRGGQYFGSILTSWLGMNQSAGWVGTSTNGPIGALYDSNAIVYNSPTFAGISASLEYAPGNVAGSFQGGTRESAILKYSNYGLTLAAIYYNGHDTNPAPTTVATGLNNNRFVYFGAEYATHGFTMSASYANGRNPAHSNTVDLDMYSAGLGYRFSPSLRLTSGVYYLKDMNNSANKSLEYAAGLEYSLSKATLLYAQAGHVKNEGTATTTLTYGAPVAPRTGTTAVNLGIRHTF</sequence>
<dbReference type="GO" id="GO:0015288">
    <property type="term" value="F:porin activity"/>
    <property type="evidence" value="ECO:0007669"/>
    <property type="project" value="UniProtKB-KW"/>
</dbReference>
<evidence type="ECO:0000259" key="12">
    <source>
        <dbReference type="Pfam" id="PF13609"/>
    </source>
</evidence>
<dbReference type="EMBL" id="FCON02000223">
    <property type="protein sequence ID" value="SAL86309.1"/>
    <property type="molecule type" value="Genomic_DNA"/>
</dbReference>
<evidence type="ECO:0000256" key="8">
    <source>
        <dbReference type="ARBA" id="ARBA00023114"/>
    </source>
</evidence>
<comment type="caution">
    <text evidence="13">The sequence shown here is derived from an EMBL/GenBank/DDBJ whole genome shotgun (WGS) entry which is preliminary data.</text>
</comment>
<evidence type="ECO:0000256" key="10">
    <source>
        <dbReference type="ARBA" id="ARBA00023237"/>
    </source>
</evidence>
<evidence type="ECO:0000256" key="4">
    <source>
        <dbReference type="ARBA" id="ARBA00022452"/>
    </source>
</evidence>
<dbReference type="GO" id="GO:0009279">
    <property type="term" value="C:cell outer membrane"/>
    <property type="evidence" value="ECO:0007669"/>
    <property type="project" value="UniProtKB-SubCell"/>
</dbReference>
<proteinExistence type="predicted"/>
<reference evidence="13" key="1">
    <citation type="submission" date="2016-01" db="EMBL/GenBank/DDBJ databases">
        <authorList>
            <person name="Peeters C."/>
        </authorList>
    </citation>
    <scope>NUCLEOTIDE SEQUENCE [LARGE SCALE GENOMIC DNA]</scope>
    <source>
        <strain evidence="13">LMG 22940</strain>
    </source>
</reference>
<accession>A0A158KZY1</accession>
<dbReference type="PANTHER" id="PTHR34501:SF9">
    <property type="entry name" value="MAJOR OUTER MEMBRANE PROTEIN P.IA"/>
    <property type="match status" value="1"/>
</dbReference>
<name>A0A158KZY1_9BURK</name>
<feature type="domain" description="Porin" evidence="12">
    <location>
        <begin position="8"/>
        <end position="345"/>
    </location>
</feature>
<evidence type="ECO:0000256" key="2">
    <source>
        <dbReference type="ARBA" id="ARBA00011233"/>
    </source>
</evidence>
<keyword evidence="4" id="KW-1134">Transmembrane beta strand</keyword>
<feature type="chain" id="PRO_5011116913" evidence="11">
    <location>
        <begin position="21"/>
        <end position="374"/>
    </location>
</feature>
<organism evidence="13 14">
    <name type="scientific">Caballeronia choica</name>
    <dbReference type="NCBI Taxonomy" id="326476"/>
    <lineage>
        <taxon>Bacteria</taxon>
        <taxon>Pseudomonadati</taxon>
        <taxon>Pseudomonadota</taxon>
        <taxon>Betaproteobacteria</taxon>
        <taxon>Burkholderiales</taxon>
        <taxon>Burkholderiaceae</taxon>
        <taxon>Caballeronia</taxon>
    </lineage>
</organism>
<dbReference type="Proteomes" id="UP000054770">
    <property type="component" value="Unassembled WGS sequence"/>
</dbReference>
<keyword evidence="9" id="KW-0472">Membrane</keyword>
<evidence type="ECO:0000256" key="6">
    <source>
        <dbReference type="ARBA" id="ARBA00022729"/>
    </source>
</evidence>
<evidence type="ECO:0000256" key="11">
    <source>
        <dbReference type="SAM" id="SignalP"/>
    </source>
</evidence>
<evidence type="ECO:0000256" key="1">
    <source>
        <dbReference type="ARBA" id="ARBA00004571"/>
    </source>
</evidence>
<evidence type="ECO:0000256" key="5">
    <source>
        <dbReference type="ARBA" id="ARBA00022692"/>
    </source>
</evidence>
<dbReference type="PANTHER" id="PTHR34501">
    <property type="entry name" value="PROTEIN YDDL-RELATED"/>
    <property type="match status" value="1"/>
</dbReference>
<comment type="subunit">
    <text evidence="2">Homotrimer.</text>
</comment>
<dbReference type="OrthoDB" id="8961834at2"/>